<accession>A0A6M8U9Q9</accession>
<keyword evidence="2" id="KW-1185">Reference proteome</keyword>
<dbReference type="AlphaFoldDB" id="A0A6M8U9Q9"/>
<dbReference type="Proteomes" id="UP000505325">
    <property type="component" value="Chromosome"/>
</dbReference>
<evidence type="ECO:0000313" key="1">
    <source>
        <dbReference type="EMBL" id="QKJ87425.1"/>
    </source>
</evidence>
<organism evidence="1 2">
    <name type="scientific">Paramixta manurensis</name>
    <dbReference type="NCBI Taxonomy" id="2740817"/>
    <lineage>
        <taxon>Bacteria</taxon>
        <taxon>Pseudomonadati</taxon>
        <taxon>Pseudomonadota</taxon>
        <taxon>Gammaproteobacteria</taxon>
        <taxon>Enterobacterales</taxon>
        <taxon>Erwiniaceae</taxon>
        <taxon>Paramixta</taxon>
    </lineage>
</organism>
<dbReference type="KEGG" id="pmak:PMPD1_2483"/>
<dbReference type="RefSeq" id="WP_354292604.1">
    <property type="nucleotide sequence ID" value="NZ_CP054212.1"/>
</dbReference>
<gene>
    <name evidence="1" type="ORF">PMPD1_2483</name>
</gene>
<dbReference type="InterPro" id="IPR010774">
    <property type="entry name" value="YbcO"/>
</dbReference>
<reference evidence="1 2" key="1">
    <citation type="submission" date="2020-06" db="EMBL/GenBank/DDBJ databases">
        <title>Genome sequence of Paramixta manurensis strain PD-1.</title>
        <authorList>
            <person name="Lee C.W."/>
            <person name="Kim J."/>
        </authorList>
    </citation>
    <scope>NUCLEOTIDE SEQUENCE [LARGE SCALE GENOMIC DNA]</scope>
    <source>
        <strain evidence="1 2">PD-1</strain>
    </source>
</reference>
<dbReference type="Pfam" id="PF07102">
    <property type="entry name" value="YbcO"/>
    <property type="match status" value="1"/>
</dbReference>
<sequence>MKAPALRSKYLTDSARGRQCTLQIPGICNFNRETVVLCHLPSLTHGMAYKSDDFWAVFGCSDCHDVIDGRTPYDWRPGEREEIYLQALHATQRVWFEEELLTAKGGRFA</sequence>
<dbReference type="Gene3D" id="3.30.50.20">
    <property type="entry name" value="prophage-derive protein ybcO"/>
    <property type="match status" value="1"/>
</dbReference>
<protein>
    <submittedName>
        <fullName evidence="1">DUF1364 domain-containing protein</fullName>
    </submittedName>
</protein>
<evidence type="ECO:0000313" key="2">
    <source>
        <dbReference type="Proteomes" id="UP000505325"/>
    </source>
</evidence>
<dbReference type="EMBL" id="CP054212">
    <property type="protein sequence ID" value="QKJ87425.1"/>
    <property type="molecule type" value="Genomic_DNA"/>
</dbReference>
<proteinExistence type="predicted"/>
<name>A0A6M8U9Q9_9GAMM</name>